<dbReference type="Proteomes" id="UP000245678">
    <property type="component" value="Unassembled WGS sequence"/>
</dbReference>
<evidence type="ECO:0000313" key="1">
    <source>
        <dbReference type="EMBL" id="PWK72915.1"/>
    </source>
</evidence>
<accession>A0A316HI77</accession>
<dbReference type="RefSeq" id="WP_109609610.1">
    <property type="nucleotide sequence ID" value="NZ_QGHA01000011.1"/>
</dbReference>
<dbReference type="AlphaFoldDB" id="A0A316HI77"/>
<reference evidence="1 2" key="1">
    <citation type="submission" date="2018-05" db="EMBL/GenBank/DDBJ databases">
        <title>Genomic Encyclopedia of Archaeal and Bacterial Type Strains, Phase II (KMG-II): from individual species to whole genera.</title>
        <authorList>
            <person name="Goeker M."/>
        </authorList>
    </citation>
    <scope>NUCLEOTIDE SEQUENCE [LARGE SCALE GENOMIC DNA]</scope>
    <source>
        <strain evidence="1 2">DSM 19975</strain>
    </source>
</reference>
<dbReference type="EMBL" id="QGHA01000011">
    <property type="protein sequence ID" value="PWK72915.1"/>
    <property type="molecule type" value="Genomic_DNA"/>
</dbReference>
<proteinExistence type="predicted"/>
<gene>
    <name evidence="1" type="ORF">LX99_04245</name>
</gene>
<protein>
    <submittedName>
        <fullName evidence="1">Uncharacterized protein</fullName>
    </submittedName>
</protein>
<comment type="caution">
    <text evidence="1">The sequence shown here is derived from an EMBL/GenBank/DDBJ whole genome shotgun (WGS) entry which is preliminary data.</text>
</comment>
<sequence length="441" mass="49882">MNTINYFIAETDLPEQNSEQSYGPISSTAYRVTSLFSGSEDLMAYAVTDGEVFIVEQDDQENRVNLILKPSSLPFGIPVRYFIYRGLLKSDFLDQNNSYNGIRPMSTDDSDFIKKLRKGQHGESALFLYEDLAGSYLIDDIFSSDEYQFGLVKQGDSIGRFDSELDFGFEILLEETFYYPNLEIARTFANIIEISAEGAEVSKLQILNYIDPAAYYGLYVHNAYSVGTNNLSAPKSQTKEGIYNFIKRFNTRSTVYIDIRDVHEYPMDWFEDSPQNIKLTINGAPAINAEETPYRSDGFPLKILTGTFSNFSINDTGQTYYVLKLSVPVSGNSAPLLILHAGYWLKSVSEITENMIFSICNTDDSDWSDDKAFVIFNKEEEGINAPIASYLRLQLANYQNIGPIEDQVSIDVEENDENTGVVFDGESDVKVFFPFHMNDIQ</sequence>
<evidence type="ECO:0000313" key="2">
    <source>
        <dbReference type="Proteomes" id="UP000245678"/>
    </source>
</evidence>
<name>A0A316HI77_9SPHI</name>
<keyword evidence="2" id="KW-1185">Reference proteome</keyword>
<organism evidence="1 2">
    <name type="scientific">Mucilaginibacter oryzae</name>
    <dbReference type="NCBI Taxonomy" id="468058"/>
    <lineage>
        <taxon>Bacteria</taxon>
        <taxon>Pseudomonadati</taxon>
        <taxon>Bacteroidota</taxon>
        <taxon>Sphingobacteriia</taxon>
        <taxon>Sphingobacteriales</taxon>
        <taxon>Sphingobacteriaceae</taxon>
        <taxon>Mucilaginibacter</taxon>
    </lineage>
</organism>